<accession>B4PB40</accession>
<dbReference type="HOGENOM" id="CLU_006116_3_0_1"/>
<feature type="transmembrane region" description="Helical" evidence="7">
    <location>
        <begin position="343"/>
        <end position="364"/>
    </location>
</feature>
<dbReference type="SMR" id="B4PB40"/>
<protein>
    <submittedName>
        <fullName evidence="10">Uncharacterized protein, isoform B</fullName>
    </submittedName>
</protein>
<feature type="transmembrane region" description="Helical" evidence="7">
    <location>
        <begin position="305"/>
        <end position="331"/>
    </location>
</feature>
<evidence type="ECO:0000259" key="8">
    <source>
        <dbReference type="PROSITE" id="PS51380"/>
    </source>
</evidence>
<dbReference type="CDD" id="cd14477">
    <property type="entry name" value="SPX_XPR1_like"/>
    <property type="match status" value="1"/>
</dbReference>
<dbReference type="GO" id="GO:0000822">
    <property type="term" value="F:inositol hexakisphosphate binding"/>
    <property type="evidence" value="ECO:0007669"/>
    <property type="project" value="TreeGrafter"/>
</dbReference>
<comment type="subcellular location">
    <subcellularLocation>
        <location evidence="1">Membrane</location>
        <topology evidence="1">Multi-pass membrane protein</topology>
    </subcellularLocation>
</comment>
<feature type="transmembrane region" description="Helical" evidence="7">
    <location>
        <begin position="230"/>
        <end position="254"/>
    </location>
</feature>
<dbReference type="OrthoDB" id="9970435at2759"/>
<dbReference type="PROSITE" id="PS51382">
    <property type="entry name" value="SPX"/>
    <property type="match status" value="1"/>
</dbReference>
<comment type="similarity">
    <text evidence="2">Belongs to the SYG1 (TC 2.A.94) family.</text>
</comment>
<dbReference type="InterPro" id="IPR004342">
    <property type="entry name" value="EXS_C"/>
</dbReference>
<feature type="region of interest" description="Disordered" evidence="6">
    <location>
        <begin position="93"/>
        <end position="124"/>
    </location>
</feature>
<dbReference type="GO" id="GO:0006817">
    <property type="term" value="P:phosphate ion transport"/>
    <property type="evidence" value="ECO:0007669"/>
    <property type="project" value="TreeGrafter"/>
</dbReference>
<proteinExistence type="inferred from homology"/>
<dbReference type="Proteomes" id="UP000002282">
    <property type="component" value="Chromosome 2R"/>
</dbReference>
<dbReference type="eggNOG" id="KOG1162">
    <property type="taxonomic scope" value="Eukaryota"/>
</dbReference>
<feature type="transmembrane region" description="Helical" evidence="7">
    <location>
        <begin position="499"/>
        <end position="523"/>
    </location>
</feature>
<dbReference type="PANTHER" id="PTHR10783:SF127">
    <property type="entry name" value="LD30826P-RELATED"/>
    <property type="match status" value="1"/>
</dbReference>
<dbReference type="PANTHER" id="PTHR10783">
    <property type="entry name" value="XENOTROPIC AND POLYTROPIC RETROVIRUS RECEPTOR 1-RELATED"/>
    <property type="match status" value="1"/>
</dbReference>
<feature type="domain" description="SPX" evidence="9">
    <location>
        <begin position="1"/>
        <end position="175"/>
    </location>
</feature>
<organism evidence="10 11">
    <name type="scientific">Drosophila yakuba</name>
    <name type="common">Fruit fly</name>
    <dbReference type="NCBI Taxonomy" id="7245"/>
    <lineage>
        <taxon>Eukaryota</taxon>
        <taxon>Metazoa</taxon>
        <taxon>Ecdysozoa</taxon>
        <taxon>Arthropoda</taxon>
        <taxon>Hexapoda</taxon>
        <taxon>Insecta</taxon>
        <taxon>Pterygota</taxon>
        <taxon>Neoptera</taxon>
        <taxon>Endopterygota</taxon>
        <taxon>Diptera</taxon>
        <taxon>Brachycera</taxon>
        <taxon>Muscomorpha</taxon>
        <taxon>Ephydroidea</taxon>
        <taxon>Drosophilidae</taxon>
        <taxon>Drosophila</taxon>
        <taxon>Sophophora</taxon>
    </lineage>
</organism>
<evidence type="ECO:0000259" key="9">
    <source>
        <dbReference type="PROSITE" id="PS51382"/>
    </source>
</evidence>
<feature type="domain" description="EXS" evidence="8">
    <location>
        <begin position="424"/>
        <end position="627"/>
    </location>
</feature>
<keyword evidence="4 7" id="KW-1133">Transmembrane helix</keyword>
<dbReference type="PROSITE" id="PS51380">
    <property type="entry name" value="EXS"/>
    <property type="match status" value="1"/>
</dbReference>
<evidence type="ECO:0000256" key="5">
    <source>
        <dbReference type="ARBA" id="ARBA00023136"/>
    </source>
</evidence>
<gene>
    <name evidence="10" type="primary">Dyak\GE12624</name>
    <name evidence="10" type="synonym">dyak_GLEANR_12862</name>
    <name evidence="10" type="synonym">GE12624</name>
    <name evidence="10" type="ORF">Dyak_GE12624</name>
</gene>
<dbReference type="EMBL" id="CM000158">
    <property type="protein sequence ID" value="EDW90469.2"/>
    <property type="molecule type" value="Genomic_DNA"/>
</dbReference>
<name>B4PB40_DROYA</name>
<dbReference type="Pfam" id="PF03105">
    <property type="entry name" value="SPX"/>
    <property type="match status" value="2"/>
</dbReference>
<feature type="transmembrane region" description="Helical" evidence="7">
    <location>
        <begin position="543"/>
        <end position="567"/>
    </location>
</feature>
<evidence type="ECO:0000256" key="2">
    <source>
        <dbReference type="ARBA" id="ARBA00009665"/>
    </source>
</evidence>
<evidence type="ECO:0000256" key="7">
    <source>
        <dbReference type="SAM" id="Phobius"/>
    </source>
</evidence>
<feature type="transmembrane region" description="Helical" evidence="7">
    <location>
        <begin position="266"/>
        <end position="285"/>
    </location>
</feature>
<dbReference type="InterPro" id="IPR004331">
    <property type="entry name" value="SPX_dom"/>
</dbReference>
<dbReference type="Pfam" id="PF03124">
    <property type="entry name" value="EXS"/>
    <property type="match status" value="1"/>
</dbReference>
<keyword evidence="3 7" id="KW-0812">Transmembrane</keyword>
<dbReference type="GO" id="GO:0005886">
    <property type="term" value="C:plasma membrane"/>
    <property type="evidence" value="ECO:0007669"/>
    <property type="project" value="TreeGrafter"/>
</dbReference>
<dbReference type="AlphaFoldDB" id="B4PB40"/>
<keyword evidence="11" id="KW-1185">Reference proteome</keyword>
<dbReference type="GO" id="GO:0005794">
    <property type="term" value="C:Golgi apparatus"/>
    <property type="evidence" value="ECO:0007669"/>
    <property type="project" value="TreeGrafter"/>
</dbReference>
<reference evidence="10 11" key="1">
    <citation type="journal article" date="2007" name="Nature">
        <title>Evolution of genes and genomes on the Drosophila phylogeny.</title>
        <authorList>
            <consortium name="Drosophila 12 Genomes Consortium"/>
            <person name="Clark A.G."/>
            <person name="Eisen M.B."/>
            <person name="Smith D.R."/>
            <person name="Bergman C.M."/>
            <person name="Oliver B."/>
            <person name="Markow T.A."/>
            <person name="Kaufman T.C."/>
            <person name="Kellis M."/>
            <person name="Gelbart W."/>
            <person name="Iyer V.N."/>
            <person name="Pollard D.A."/>
            <person name="Sackton T.B."/>
            <person name="Larracuente A.M."/>
            <person name="Singh N.D."/>
            <person name="Abad J.P."/>
            <person name="Abt D.N."/>
            <person name="Adryan B."/>
            <person name="Aguade M."/>
            <person name="Akashi H."/>
            <person name="Anderson W.W."/>
            <person name="Aquadro C.F."/>
            <person name="Ardell D.H."/>
            <person name="Arguello R."/>
            <person name="Artieri C.G."/>
            <person name="Barbash D.A."/>
            <person name="Barker D."/>
            <person name="Barsanti P."/>
            <person name="Batterham P."/>
            <person name="Batzoglou S."/>
            <person name="Begun D."/>
            <person name="Bhutkar A."/>
            <person name="Blanco E."/>
            <person name="Bosak S.A."/>
            <person name="Bradley R.K."/>
            <person name="Brand A.D."/>
            <person name="Brent M.R."/>
            <person name="Brooks A.N."/>
            <person name="Brown R.H."/>
            <person name="Butlin R.K."/>
            <person name="Caggese C."/>
            <person name="Calvi B.R."/>
            <person name="Bernardo de Carvalho A."/>
            <person name="Caspi A."/>
            <person name="Castrezana S."/>
            <person name="Celniker S.E."/>
            <person name="Chang J.L."/>
            <person name="Chapple C."/>
            <person name="Chatterji S."/>
            <person name="Chinwalla A."/>
            <person name="Civetta A."/>
            <person name="Clifton S.W."/>
            <person name="Comeron J.M."/>
            <person name="Costello J.C."/>
            <person name="Coyne J.A."/>
            <person name="Daub J."/>
            <person name="David R.G."/>
            <person name="Delcher A.L."/>
            <person name="Delehaunty K."/>
            <person name="Do C.B."/>
            <person name="Ebling H."/>
            <person name="Edwards K."/>
            <person name="Eickbush T."/>
            <person name="Evans J.D."/>
            <person name="Filipski A."/>
            <person name="Findeiss S."/>
            <person name="Freyhult E."/>
            <person name="Fulton L."/>
            <person name="Fulton R."/>
            <person name="Garcia A.C."/>
            <person name="Gardiner A."/>
            <person name="Garfield D.A."/>
            <person name="Garvin B.E."/>
            <person name="Gibson G."/>
            <person name="Gilbert D."/>
            <person name="Gnerre S."/>
            <person name="Godfrey J."/>
            <person name="Good R."/>
            <person name="Gotea V."/>
            <person name="Gravely B."/>
            <person name="Greenberg A.J."/>
            <person name="Griffiths-Jones S."/>
            <person name="Gross S."/>
            <person name="Guigo R."/>
            <person name="Gustafson E.A."/>
            <person name="Haerty W."/>
            <person name="Hahn M.W."/>
            <person name="Halligan D.L."/>
            <person name="Halpern A.L."/>
            <person name="Halter G.M."/>
            <person name="Han M.V."/>
            <person name="Heger A."/>
            <person name="Hillier L."/>
            <person name="Hinrichs A.S."/>
            <person name="Holmes I."/>
            <person name="Hoskins R.A."/>
            <person name="Hubisz M.J."/>
            <person name="Hultmark D."/>
            <person name="Huntley M.A."/>
            <person name="Jaffe D.B."/>
            <person name="Jagadeeshan S."/>
            <person name="Jeck W.R."/>
            <person name="Johnson J."/>
            <person name="Jones C.D."/>
            <person name="Jordan W.C."/>
            <person name="Karpen G.H."/>
            <person name="Kataoka E."/>
            <person name="Keightley P.D."/>
            <person name="Kheradpour P."/>
            <person name="Kirkness E.F."/>
            <person name="Koerich L.B."/>
            <person name="Kristiansen K."/>
            <person name="Kudrna D."/>
            <person name="Kulathinal R.J."/>
            <person name="Kumar S."/>
            <person name="Kwok R."/>
            <person name="Lander E."/>
            <person name="Langley C.H."/>
            <person name="Lapoint R."/>
            <person name="Lazzaro B.P."/>
            <person name="Lee S.J."/>
            <person name="Levesque L."/>
            <person name="Li R."/>
            <person name="Lin C.F."/>
            <person name="Lin M.F."/>
            <person name="Lindblad-Toh K."/>
            <person name="Llopart A."/>
            <person name="Long M."/>
            <person name="Low L."/>
            <person name="Lozovsky E."/>
            <person name="Lu J."/>
            <person name="Luo M."/>
            <person name="Machado C.A."/>
            <person name="Makalowski W."/>
            <person name="Marzo M."/>
            <person name="Matsuda M."/>
            <person name="Matzkin L."/>
            <person name="McAllister B."/>
            <person name="McBride C.S."/>
            <person name="McKernan B."/>
            <person name="McKernan K."/>
            <person name="Mendez-Lago M."/>
            <person name="Minx P."/>
            <person name="Mollenhauer M.U."/>
            <person name="Montooth K."/>
            <person name="Mount S.M."/>
            <person name="Mu X."/>
            <person name="Myers E."/>
            <person name="Negre B."/>
            <person name="Newfeld S."/>
            <person name="Nielsen R."/>
            <person name="Noor M.A."/>
            <person name="O'Grady P."/>
            <person name="Pachter L."/>
            <person name="Papaceit M."/>
            <person name="Parisi M.J."/>
            <person name="Parisi M."/>
            <person name="Parts L."/>
            <person name="Pedersen J.S."/>
            <person name="Pesole G."/>
            <person name="Phillippy A.M."/>
            <person name="Ponting C.P."/>
            <person name="Pop M."/>
            <person name="Porcelli D."/>
            <person name="Powell J.R."/>
            <person name="Prohaska S."/>
            <person name="Pruitt K."/>
            <person name="Puig M."/>
            <person name="Quesneville H."/>
            <person name="Ram K.R."/>
            <person name="Rand D."/>
            <person name="Rasmussen M.D."/>
            <person name="Reed L.K."/>
            <person name="Reenan R."/>
            <person name="Reily A."/>
            <person name="Remington K.A."/>
            <person name="Rieger T.T."/>
            <person name="Ritchie M.G."/>
            <person name="Robin C."/>
            <person name="Rogers Y.H."/>
            <person name="Rohde C."/>
            <person name="Rozas J."/>
            <person name="Rubenfield M.J."/>
            <person name="Ruiz A."/>
            <person name="Russo S."/>
            <person name="Salzberg S.L."/>
            <person name="Sanchez-Gracia A."/>
            <person name="Saranga D.J."/>
            <person name="Sato H."/>
            <person name="Schaeffer S.W."/>
            <person name="Schatz M.C."/>
            <person name="Schlenke T."/>
            <person name="Schwartz R."/>
            <person name="Segarra C."/>
            <person name="Singh R.S."/>
            <person name="Sirot L."/>
            <person name="Sirota M."/>
            <person name="Sisneros N.B."/>
            <person name="Smith C.D."/>
            <person name="Smith T.F."/>
            <person name="Spieth J."/>
            <person name="Stage D.E."/>
            <person name="Stark A."/>
            <person name="Stephan W."/>
            <person name="Strausberg R.L."/>
            <person name="Strempel S."/>
            <person name="Sturgill D."/>
            <person name="Sutton G."/>
            <person name="Sutton G.G."/>
            <person name="Tao W."/>
            <person name="Teichmann S."/>
            <person name="Tobari Y.N."/>
            <person name="Tomimura Y."/>
            <person name="Tsolas J.M."/>
            <person name="Valente V.L."/>
            <person name="Venter E."/>
            <person name="Venter J.C."/>
            <person name="Vicario S."/>
            <person name="Vieira F.G."/>
            <person name="Vilella A.J."/>
            <person name="Villasante A."/>
            <person name="Walenz B."/>
            <person name="Wang J."/>
            <person name="Wasserman M."/>
            <person name="Watts T."/>
            <person name="Wilson D."/>
            <person name="Wilson R.K."/>
            <person name="Wing R.A."/>
            <person name="Wolfner M.F."/>
            <person name="Wong A."/>
            <person name="Wong G.K."/>
            <person name="Wu C.I."/>
            <person name="Wu G."/>
            <person name="Yamamoto D."/>
            <person name="Yang H.P."/>
            <person name="Yang S.P."/>
            <person name="Yorke J.A."/>
            <person name="Yoshida K."/>
            <person name="Zdobnov E."/>
            <person name="Zhang P."/>
            <person name="Zhang Y."/>
            <person name="Zimin A.V."/>
            <person name="Baldwin J."/>
            <person name="Abdouelleil A."/>
            <person name="Abdulkadir J."/>
            <person name="Abebe A."/>
            <person name="Abera B."/>
            <person name="Abreu J."/>
            <person name="Acer S.C."/>
            <person name="Aftuck L."/>
            <person name="Alexander A."/>
            <person name="An P."/>
            <person name="Anderson E."/>
            <person name="Anderson S."/>
            <person name="Arachi H."/>
            <person name="Azer M."/>
            <person name="Bachantsang P."/>
            <person name="Barry A."/>
            <person name="Bayul T."/>
            <person name="Berlin A."/>
            <person name="Bessette D."/>
            <person name="Bloom T."/>
            <person name="Blye J."/>
            <person name="Boguslavskiy L."/>
            <person name="Bonnet C."/>
            <person name="Boukhgalter B."/>
            <person name="Bourzgui I."/>
            <person name="Brown A."/>
            <person name="Cahill P."/>
            <person name="Channer S."/>
            <person name="Cheshatsang Y."/>
            <person name="Chuda L."/>
            <person name="Citroen M."/>
            <person name="Collymore A."/>
            <person name="Cooke P."/>
            <person name="Costello M."/>
            <person name="D'Aco K."/>
            <person name="Daza R."/>
            <person name="De Haan G."/>
            <person name="DeGray S."/>
            <person name="DeMaso C."/>
            <person name="Dhargay N."/>
            <person name="Dooley K."/>
            <person name="Dooley E."/>
            <person name="Doricent M."/>
            <person name="Dorje P."/>
            <person name="Dorjee K."/>
            <person name="Dupes A."/>
            <person name="Elong R."/>
            <person name="Falk J."/>
            <person name="Farina A."/>
            <person name="Faro S."/>
            <person name="Ferguson D."/>
            <person name="Fisher S."/>
            <person name="Foley C.D."/>
            <person name="Franke A."/>
            <person name="Friedrich D."/>
            <person name="Gadbois L."/>
            <person name="Gearin G."/>
            <person name="Gearin C.R."/>
            <person name="Giannoukos G."/>
            <person name="Goode T."/>
            <person name="Graham J."/>
            <person name="Grandbois E."/>
            <person name="Grewal S."/>
            <person name="Gyaltsen K."/>
            <person name="Hafez N."/>
            <person name="Hagos B."/>
            <person name="Hall J."/>
            <person name="Henson C."/>
            <person name="Hollinger A."/>
            <person name="Honan T."/>
            <person name="Huard M.D."/>
            <person name="Hughes L."/>
            <person name="Hurhula B."/>
            <person name="Husby M.E."/>
            <person name="Kamat A."/>
            <person name="Kanga B."/>
            <person name="Kashin S."/>
            <person name="Khazanovich D."/>
            <person name="Kisner P."/>
            <person name="Lance K."/>
            <person name="Lara M."/>
            <person name="Lee W."/>
            <person name="Lennon N."/>
            <person name="Letendre F."/>
            <person name="LeVine R."/>
            <person name="Lipovsky A."/>
            <person name="Liu X."/>
            <person name="Liu J."/>
            <person name="Liu S."/>
            <person name="Lokyitsang T."/>
            <person name="Lokyitsang Y."/>
            <person name="Lubonja R."/>
            <person name="Lui A."/>
            <person name="MacDonald P."/>
            <person name="Magnisalis V."/>
            <person name="Maru K."/>
            <person name="Matthews C."/>
            <person name="McCusker W."/>
            <person name="McDonough S."/>
            <person name="Mehta T."/>
            <person name="Meldrim J."/>
            <person name="Meneus L."/>
            <person name="Mihai O."/>
            <person name="Mihalev A."/>
            <person name="Mihova T."/>
            <person name="Mittelman R."/>
            <person name="Mlenga V."/>
            <person name="Montmayeur A."/>
            <person name="Mulrain L."/>
            <person name="Navidi A."/>
            <person name="Naylor J."/>
            <person name="Negash T."/>
            <person name="Nguyen T."/>
            <person name="Nguyen N."/>
            <person name="Nicol R."/>
            <person name="Norbu C."/>
            <person name="Norbu N."/>
            <person name="Novod N."/>
            <person name="O'Neill B."/>
            <person name="Osman S."/>
            <person name="Markiewicz E."/>
            <person name="Oyono O.L."/>
            <person name="Patti C."/>
            <person name="Phunkhang P."/>
            <person name="Pierre F."/>
            <person name="Priest M."/>
            <person name="Raghuraman S."/>
            <person name="Rege F."/>
            <person name="Reyes R."/>
            <person name="Rise C."/>
            <person name="Rogov P."/>
            <person name="Ross K."/>
            <person name="Ryan E."/>
            <person name="Settipalli S."/>
            <person name="Shea T."/>
            <person name="Sherpa N."/>
            <person name="Shi L."/>
            <person name="Shih D."/>
            <person name="Sparrow T."/>
            <person name="Spaulding J."/>
            <person name="Stalker J."/>
            <person name="Stange-Thomann N."/>
            <person name="Stavropoulos S."/>
            <person name="Stone C."/>
            <person name="Strader C."/>
            <person name="Tesfaye S."/>
            <person name="Thomson T."/>
            <person name="Thoulutsang Y."/>
            <person name="Thoulutsang D."/>
            <person name="Topham K."/>
            <person name="Topping I."/>
            <person name="Tsamla T."/>
            <person name="Vassiliev H."/>
            <person name="Vo A."/>
            <person name="Wangchuk T."/>
            <person name="Wangdi T."/>
            <person name="Weiand M."/>
            <person name="Wilkinson J."/>
            <person name="Wilson A."/>
            <person name="Yadav S."/>
            <person name="Young G."/>
            <person name="Yu Q."/>
            <person name="Zembek L."/>
            <person name="Zhong D."/>
            <person name="Zimmer A."/>
            <person name="Zwirko Z."/>
            <person name="Jaffe D.B."/>
            <person name="Alvarez P."/>
            <person name="Brockman W."/>
            <person name="Butler J."/>
            <person name="Chin C."/>
            <person name="Gnerre S."/>
            <person name="Grabherr M."/>
            <person name="Kleber M."/>
            <person name="Mauceli E."/>
            <person name="MacCallum I."/>
        </authorList>
    </citation>
    <scope>NUCLEOTIDE SEQUENCE [LARGE SCALE GENOMIC DNA]</scope>
    <source>
        <strain evidence="11">Tai18E2 / Tucson 14021-0261.01</strain>
    </source>
</reference>
<reference evidence="10 11" key="2">
    <citation type="journal article" date="2007" name="PLoS Biol.">
        <title>Principles of genome evolution in the Drosophila melanogaster species group.</title>
        <authorList>
            <person name="Ranz J.M."/>
            <person name="Maurin D."/>
            <person name="Chan Y.S."/>
            <person name="von Grotthuss M."/>
            <person name="Hillier L.W."/>
            <person name="Roote J."/>
            <person name="Ashburner M."/>
            <person name="Bergman C.M."/>
        </authorList>
    </citation>
    <scope>NUCLEOTIDE SEQUENCE [LARGE SCALE GENOMIC DNA]</scope>
    <source>
        <strain evidence="11">Tai18E2 / Tucson 14021-0261.01</strain>
    </source>
</reference>
<evidence type="ECO:0000313" key="11">
    <source>
        <dbReference type="Proteomes" id="UP000002282"/>
    </source>
</evidence>
<dbReference type="KEGG" id="dya:Dyak_GE12624"/>
<dbReference type="GO" id="GO:0016036">
    <property type="term" value="P:cellular response to phosphate starvation"/>
    <property type="evidence" value="ECO:0007669"/>
    <property type="project" value="TreeGrafter"/>
</dbReference>
<evidence type="ECO:0000256" key="6">
    <source>
        <dbReference type="SAM" id="MobiDB-lite"/>
    </source>
</evidence>
<keyword evidence="5 7" id="KW-0472">Membrane</keyword>
<evidence type="ECO:0000256" key="1">
    <source>
        <dbReference type="ARBA" id="ARBA00004141"/>
    </source>
</evidence>
<evidence type="ECO:0000313" key="10">
    <source>
        <dbReference type="EMBL" id="EDW90469.2"/>
    </source>
</evidence>
<feature type="compositionally biased region" description="Low complexity" evidence="6">
    <location>
        <begin position="101"/>
        <end position="114"/>
    </location>
</feature>
<sequence>MKFGKTLDNLMVPEWRHQYMNYNELKQLIRNAVSNAPSGARPSNDSVIGYYRDFEELFFTTCRGELTKVNDFFAHKQAEAHRKLATLNYQLDRRRAQQDPRGSSISRGSASSRTRQTEDKRKMPSIKKLRLAMSEFYLSLIMLQNYQTLNMTAFRKICKKYDKNLKSEAGFSWYERFVLKSTFAMTLQLDRMITDTEDLYTEYLANGDRSKAMAKLRVPPLGHRTPPVHVFSAGLFLGLFLVGAVMCIISYFSLNLSPELRYTFVSLFRGPISGVTFGFCLAINIKVYENVGVNHVLIFEVERRSALGAMGSLEIASFFGYMSTLSILLYLLHKEFFIADPNFIPLVQLAVVVVLFVNPVPILFYSARMWLLTVMGRVLLSPFFFVNFADFWVADQWTSLVVSIVDHYYLVRFYVRYFLDRSDAFEFEPDYAVAVIKCLPAWFRFAQSLRRFRDSESKSTDYLINALKYFLSIGEVIFATIQMQTITQYTELFESPWTWAYITICIVSSIYSVFWDLLMDFGLFRVWKGENLFLRDNLVYPRWLYYFVIVENTLLRFVWILEFVLVYQDVLAPYNGKSLICFSEIVRRFFWNFLRLENEHLYNCGQFRATRDIFITRLDPQEERFLQSVMDKTEDLARERRDKKYF</sequence>
<evidence type="ECO:0000256" key="4">
    <source>
        <dbReference type="ARBA" id="ARBA00022989"/>
    </source>
</evidence>
<evidence type="ECO:0000256" key="3">
    <source>
        <dbReference type="ARBA" id="ARBA00022692"/>
    </source>
</evidence>